<dbReference type="Gene3D" id="1.50.10.10">
    <property type="match status" value="1"/>
</dbReference>
<dbReference type="KEGG" id="gtr:GLOTRDRAFT_136240"/>
<evidence type="ECO:0000256" key="1">
    <source>
        <dbReference type="ARBA" id="ARBA00000966"/>
    </source>
</evidence>
<feature type="signal peptide" evidence="9">
    <location>
        <begin position="1"/>
        <end position="25"/>
    </location>
</feature>
<dbReference type="GO" id="GO:0030245">
    <property type="term" value="P:cellulose catabolic process"/>
    <property type="evidence" value="ECO:0007669"/>
    <property type="project" value="UniProtKB-KW"/>
</dbReference>
<dbReference type="Pfam" id="PF00759">
    <property type="entry name" value="Glyco_hydro_9"/>
    <property type="match status" value="1"/>
</dbReference>
<dbReference type="SUPFAM" id="SSF48208">
    <property type="entry name" value="Six-hairpin glycosidases"/>
    <property type="match status" value="1"/>
</dbReference>
<comment type="catalytic activity">
    <reaction evidence="1 9">
        <text>Endohydrolysis of (1-&gt;4)-beta-D-glucosidic linkages in cellulose, lichenin and cereal beta-D-glucans.</text>
        <dbReference type="EC" id="3.2.1.4"/>
    </reaction>
</comment>
<keyword evidence="13" id="KW-1185">Reference proteome</keyword>
<dbReference type="RefSeq" id="XP_007862372.1">
    <property type="nucleotide sequence ID" value="XM_007864181.1"/>
</dbReference>
<dbReference type="PROSITE" id="PS00698">
    <property type="entry name" value="GH9_3"/>
    <property type="match status" value="1"/>
</dbReference>
<evidence type="ECO:0000256" key="10">
    <source>
        <dbReference type="SAM" id="Phobius"/>
    </source>
</evidence>
<feature type="chain" id="PRO_5005146599" description="Endoglucanase" evidence="9">
    <location>
        <begin position="26"/>
        <end position="599"/>
    </location>
</feature>
<keyword evidence="10" id="KW-1133">Transmembrane helix</keyword>
<keyword evidence="6 8" id="KW-0326">Glycosidase</keyword>
<dbReference type="EMBL" id="KB469297">
    <property type="protein sequence ID" value="EPQ59351.1"/>
    <property type="molecule type" value="Genomic_DNA"/>
</dbReference>
<organism evidence="12 13">
    <name type="scientific">Gloeophyllum trabeum (strain ATCC 11539 / FP-39264 / Madison 617)</name>
    <name type="common">Brown rot fungus</name>
    <dbReference type="NCBI Taxonomy" id="670483"/>
    <lineage>
        <taxon>Eukaryota</taxon>
        <taxon>Fungi</taxon>
        <taxon>Dikarya</taxon>
        <taxon>Basidiomycota</taxon>
        <taxon>Agaricomycotina</taxon>
        <taxon>Agaricomycetes</taxon>
        <taxon>Gloeophyllales</taxon>
        <taxon>Gloeophyllaceae</taxon>
        <taxon>Gloeophyllum</taxon>
    </lineage>
</organism>
<evidence type="ECO:0000313" key="12">
    <source>
        <dbReference type="EMBL" id="EPQ59351.1"/>
    </source>
</evidence>
<evidence type="ECO:0000256" key="6">
    <source>
        <dbReference type="ARBA" id="ARBA00023295"/>
    </source>
</evidence>
<dbReference type="Proteomes" id="UP000030669">
    <property type="component" value="Unassembled WGS sequence"/>
</dbReference>
<dbReference type="InterPro" id="IPR033126">
    <property type="entry name" value="Glyco_hydro_9_Asp/Glu_AS"/>
</dbReference>
<evidence type="ECO:0000256" key="2">
    <source>
        <dbReference type="ARBA" id="ARBA00007072"/>
    </source>
</evidence>
<dbReference type="OMA" id="NWDSKTP"/>
<feature type="active site" evidence="8">
    <location>
        <position position="494"/>
    </location>
</feature>
<keyword evidence="10" id="KW-0812">Transmembrane</keyword>
<dbReference type="AlphaFoldDB" id="S7QHT7"/>
<feature type="domain" description="Glycoside hydrolase family 9" evidence="11">
    <location>
        <begin position="58"/>
        <end position="515"/>
    </location>
</feature>
<comment type="similarity">
    <text evidence="2 8 9">Belongs to the glycosyl hydrolase 9 (cellulase E) family.</text>
</comment>
<evidence type="ECO:0000256" key="4">
    <source>
        <dbReference type="ARBA" id="ARBA00023001"/>
    </source>
</evidence>
<protein>
    <recommendedName>
        <fullName evidence="9">Endoglucanase</fullName>
        <ecNumber evidence="9">3.2.1.4</ecNumber>
    </recommendedName>
</protein>
<feature type="transmembrane region" description="Helical" evidence="10">
    <location>
        <begin position="561"/>
        <end position="583"/>
    </location>
</feature>
<dbReference type="STRING" id="670483.S7QHT7"/>
<gene>
    <name evidence="12" type="ORF">GLOTRDRAFT_136240</name>
</gene>
<dbReference type="eggNOG" id="ENOG502QRF6">
    <property type="taxonomic scope" value="Eukaryota"/>
</dbReference>
<evidence type="ECO:0000256" key="3">
    <source>
        <dbReference type="ARBA" id="ARBA00022801"/>
    </source>
</evidence>
<name>S7QHT7_GLOTA</name>
<proteinExistence type="inferred from homology"/>
<evidence type="ECO:0000256" key="7">
    <source>
        <dbReference type="ARBA" id="ARBA00023326"/>
    </source>
</evidence>
<reference evidence="12 13" key="1">
    <citation type="journal article" date="2012" name="Science">
        <title>The Paleozoic origin of enzymatic lignin decomposition reconstructed from 31 fungal genomes.</title>
        <authorList>
            <person name="Floudas D."/>
            <person name="Binder M."/>
            <person name="Riley R."/>
            <person name="Barry K."/>
            <person name="Blanchette R.A."/>
            <person name="Henrissat B."/>
            <person name="Martinez A.T."/>
            <person name="Otillar R."/>
            <person name="Spatafora J.W."/>
            <person name="Yadav J.S."/>
            <person name="Aerts A."/>
            <person name="Benoit I."/>
            <person name="Boyd A."/>
            <person name="Carlson A."/>
            <person name="Copeland A."/>
            <person name="Coutinho P.M."/>
            <person name="de Vries R.P."/>
            <person name="Ferreira P."/>
            <person name="Findley K."/>
            <person name="Foster B."/>
            <person name="Gaskell J."/>
            <person name="Glotzer D."/>
            <person name="Gorecki P."/>
            <person name="Heitman J."/>
            <person name="Hesse C."/>
            <person name="Hori C."/>
            <person name="Igarashi K."/>
            <person name="Jurgens J.A."/>
            <person name="Kallen N."/>
            <person name="Kersten P."/>
            <person name="Kohler A."/>
            <person name="Kuees U."/>
            <person name="Kumar T.K.A."/>
            <person name="Kuo A."/>
            <person name="LaButti K."/>
            <person name="Larrondo L.F."/>
            <person name="Lindquist E."/>
            <person name="Ling A."/>
            <person name="Lombard V."/>
            <person name="Lucas S."/>
            <person name="Lundell T."/>
            <person name="Martin R."/>
            <person name="McLaughlin D.J."/>
            <person name="Morgenstern I."/>
            <person name="Morin E."/>
            <person name="Murat C."/>
            <person name="Nagy L.G."/>
            <person name="Nolan M."/>
            <person name="Ohm R.A."/>
            <person name="Patyshakuliyeva A."/>
            <person name="Rokas A."/>
            <person name="Ruiz-Duenas F.J."/>
            <person name="Sabat G."/>
            <person name="Salamov A."/>
            <person name="Samejima M."/>
            <person name="Schmutz J."/>
            <person name="Slot J.C."/>
            <person name="St John F."/>
            <person name="Stenlid J."/>
            <person name="Sun H."/>
            <person name="Sun S."/>
            <person name="Syed K."/>
            <person name="Tsang A."/>
            <person name="Wiebenga A."/>
            <person name="Young D."/>
            <person name="Pisabarro A."/>
            <person name="Eastwood D.C."/>
            <person name="Martin F."/>
            <person name="Cullen D."/>
            <person name="Grigoriev I.V."/>
            <person name="Hibbett D.S."/>
        </authorList>
    </citation>
    <scope>NUCLEOTIDE SEQUENCE [LARGE SCALE GENOMIC DNA]</scope>
    <source>
        <strain evidence="12 13">ATCC 11539</strain>
    </source>
</reference>
<evidence type="ECO:0000256" key="9">
    <source>
        <dbReference type="RuleBase" id="RU361166"/>
    </source>
</evidence>
<dbReference type="SMR" id="S7QHT7"/>
<sequence length="599" mass="64918">MARSIGSAGLLLLCVLLQLTTDVLAQLSLPNPAFLPPNASWGAVPSSGGSPNPQWTVLLGDALYFYEAQRSGRLPSNKRVPWRNDSALNDGRDAGLDLSGGYYDAGNYLKCTFPLSFTLMSACWGALDFGKGYDVTSQTAYLDDMLRWGLDWLIKAHPSNSTLFVQVADPDYDDAYWGGDQNIPSGRPSYQVNDTNPGTDVAAAASAAFAACSILYSNSSSYNSTNSSIPFSRASLQNGTYSQTLLSHARALWDFASEHNSTLYQDSVPAVKDTYPSSDYRDDYTFAALWMSWATGDAVLYNQTLDMYNNFQLGNPDNGLDGAFNWDGKVPGIPVLATQIGTMMQEQWQGYYDLGAWQSQAETYLDGVVNGEGRAKTTGGGLLYYDGDSDEASLNPALNAAMLMTRYAPMASSQQKKWAYQTYANSQLDYALGNNPMKAPYVVGVNPNSPQNPHSALASGGNDISHIDTVPEQEAYVLYGAVVGGPDKHDKFWDIRSDWPETEVALDYNAPLLALAAAHAMNDTSDPYYTNLQAGAYSKPKYHPCDAAFDCGSKLSTGAKIAMGVCLSVAGLIVFGLTAYWLYLNFGNKFPSYDGVNRA</sequence>
<dbReference type="HOGENOM" id="CLU_008926_1_5_1"/>
<evidence type="ECO:0000256" key="8">
    <source>
        <dbReference type="PROSITE-ProRule" id="PRU10060"/>
    </source>
</evidence>
<dbReference type="InterPro" id="IPR008928">
    <property type="entry name" value="6-hairpin_glycosidase_sf"/>
</dbReference>
<dbReference type="GO" id="GO:0008810">
    <property type="term" value="F:cellulase activity"/>
    <property type="evidence" value="ECO:0007669"/>
    <property type="project" value="UniProtKB-EC"/>
</dbReference>
<keyword evidence="7 8" id="KW-0624">Polysaccharide degradation</keyword>
<keyword evidence="10" id="KW-0472">Membrane</keyword>
<dbReference type="InterPro" id="IPR001701">
    <property type="entry name" value="Glyco_hydro_9"/>
</dbReference>
<evidence type="ECO:0000256" key="5">
    <source>
        <dbReference type="ARBA" id="ARBA00023277"/>
    </source>
</evidence>
<accession>S7QHT7</accession>
<evidence type="ECO:0000259" key="11">
    <source>
        <dbReference type="Pfam" id="PF00759"/>
    </source>
</evidence>
<dbReference type="OrthoDB" id="10257085at2759"/>
<dbReference type="GeneID" id="19303498"/>
<feature type="active site" evidence="8">
    <location>
        <position position="503"/>
    </location>
</feature>
<dbReference type="InterPro" id="IPR012341">
    <property type="entry name" value="6hp_glycosidase-like_sf"/>
</dbReference>
<evidence type="ECO:0000313" key="13">
    <source>
        <dbReference type="Proteomes" id="UP000030669"/>
    </source>
</evidence>
<dbReference type="EC" id="3.2.1.4" evidence="9"/>
<dbReference type="PANTHER" id="PTHR22298">
    <property type="entry name" value="ENDO-1,4-BETA-GLUCANASE"/>
    <property type="match status" value="1"/>
</dbReference>
<keyword evidence="9" id="KW-0732">Signal</keyword>
<keyword evidence="4 9" id="KW-0136">Cellulose degradation</keyword>
<keyword evidence="3 8" id="KW-0378">Hydrolase</keyword>
<keyword evidence="5 8" id="KW-0119">Carbohydrate metabolism</keyword>